<sequence length="264" mass="28100">MSTLLEARHLSAGWGGCAVLSDIDLDLGAGEVLGLLGPNGAGKSTLLRAMAGDLAPLAGELVLDGRPLSAWPPQARARRVAYLPQASSLAFPFTVHEVVMLGRLPHDAGRRADDAIVAAVLAWTDTTHLAGRLYTLLSGGEQQRVQLARVLCQLMHSSPEEPLEGRLLLLDEPSAALDLRHQQLLVDTVRDLARRGCTVVLSLHDLNLLSSLADRLLVLAGGACRALDTPAALLTCEFLGELFGTELAVQPHPLKGYPLVFPLD</sequence>
<evidence type="ECO:0000313" key="7">
    <source>
        <dbReference type="EMBL" id="KGE04969.1"/>
    </source>
</evidence>
<evidence type="ECO:0000256" key="4">
    <source>
        <dbReference type="ARBA" id="ARBA00022967"/>
    </source>
</evidence>
<dbReference type="PATRIC" id="fig|1265313.6.peg.439"/>
<gene>
    <name evidence="7" type="ORF">HRUBRA_00442</name>
</gene>
<evidence type="ECO:0000256" key="1">
    <source>
        <dbReference type="ARBA" id="ARBA00022448"/>
    </source>
</evidence>
<feature type="domain" description="ABC transporter" evidence="6">
    <location>
        <begin position="5"/>
        <end position="246"/>
    </location>
</feature>
<dbReference type="GO" id="GO:0016887">
    <property type="term" value="F:ATP hydrolysis activity"/>
    <property type="evidence" value="ECO:0007669"/>
    <property type="project" value="InterPro"/>
</dbReference>
<evidence type="ECO:0000256" key="2">
    <source>
        <dbReference type="ARBA" id="ARBA00022741"/>
    </source>
</evidence>
<keyword evidence="1" id="KW-0813">Transport</keyword>
<dbReference type="STRING" id="1265313.HRUBRA_00442"/>
<dbReference type="GO" id="GO:0005524">
    <property type="term" value="F:ATP binding"/>
    <property type="evidence" value="ECO:0007669"/>
    <property type="project" value="UniProtKB-KW"/>
</dbReference>
<dbReference type="SUPFAM" id="SSF52540">
    <property type="entry name" value="P-loop containing nucleoside triphosphate hydrolases"/>
    <property type="match status" value="1"/>
</dbReference>
<keyword evidence="2" id="KW-0547">Nucleotide-binding</keyword>
<dbReference type="PROSITE" id="PS50893">
    <property type="entry name" value="ABC_TRANSPORTER_2"/>
    <property type="match status" value="1"/>
</dbReference>
<dbReference type="CDD" id="cd03214">
    <property type="entry name" value="ABC_Iron-Siderophores_B12_Hemin"/>
    <property type="match status" value="1"/>
</dbReference>
<evidence type="ECO:0000259" key="6">
    <source>
        <dbReference type="PROSITE" id="PS50893"/>
    </source>
</evidence>
<dbReference type="AlphaFoldDB" id="A0A095X257"/>
<comment type="function">
    <text evidence="5">Part of the ABC transporter complex HmuTUV involved in hemin import. Responsible for energy coupling to the transport system.</text>
</comment>
<protein>
    <submittedName>
        <fullName evidence="7">ABC-type hemin transport system, ATPase component</fullName>
    </submittedName>
</protein>
<reference evidence="7 8" key="1">
    <citation type="journal article" date="2014" name="Genome Announc.">
        <title>Genome Sequence of Gammaproteobacterial Pseudohaliea rubra Type Strain DSM 19751, Isolated from Coastal Seawater of the Mediterranean Sea.</title>
        <authorList>
            <person name="Spring S."/>
            <person name="Fiebig A."/>
            <person name="Riedel T."/>
            <person name="Goker M."/>
            <person name="Klenk H.P."/>
        </authorList>
    </citation>
    <scope>NUCLEOTIDE SEQUENCE [LARGE SCALE GENOMIC DNA]</scope>
    <source>
        <strain evidence="7 8">DSM 19751</strain>
    </source>
</reference>
<dbReference type="RefSeq" id="WP_201771500.1">
    <property type="nucleotide sequence ID" value="NZ_KN234746.1"/>
</dbReference>
<dbReference type="InterPro" id="IPR003593">
    <property type="entry name" value="AAA+_ATPase"/>
</dbReference>
<accession>A0A095X257</accession>
<keyword evidence="3" id="KW-0067">ATP-binding</keyword>
<dbReference type="PROSITE" id="PS00211">
    <property type="entry name" value="ABC_TRANSPORTER_1"/>
    <property type="match status" value="1"/>
</dbReference>
<evidence type="ECO:0000313" key="8">
    <source>
        <dbReference type="Proteomes" id="UP000029640"/>
    </source>
</evidence>
<dbReference type="InterPro" id="IPR027417">
    <property type="entry name" value="P-loop_NTPase"/>
</dbReference>
<comment type="caution">
    <text evidence="7">The sequence shown here is derived from an EMBL/GenBank/DDBJ whole genome shotgun (WGS) entry which is preliminary data.</text>
</comment>
<evidence type="ECO:0000256" key="3">
    <source>
        <dbReference type="ARBA" id="ARBA00022840"/>
    </source>
</evidence>
<dbReference type="PANTHER" id="PTHR42794">
    <property type="entry name" value="HEMIN IMPORT ATP-BINDING PROTEIN HMUV"/>
    <property type="match status" value="1"/>
</dbReference>
<proteinExistence type="predicted"/>
<dbReference type="Gene3D" id="3.40.50.300">
    <property type="entry name" value="P-loop containing nucleotide triphosphate hydrolases"/>
    <property type="match status" value="1"/>
</dbReference>
<dbReference type="Proteomes" id="UP000029640">
    <property type="component" value="Unassembled WGS sequence"/>
</dbReference>
<dbReference type="InterPro" id="IPR017871">
    <property type="entry name" value="ABC_transporter-like_CS"/>
</dbReference>
<name>A0A095X257_9GAMM</name>
<keyword evidence="4" id="KW-1278">Translocase</keyword>
<dbReference type="eggNOG" id="COG4559">
    <property type="taxonomic scope" value="Bacteria"/>
</dbReference>
<keyword evidence="8" id="KW-1185">Reference proteome</keyword>
<dbReference type="NCBIfam" id="NF010068">
    <property type="entry name" value="PRK13548.1"/>
    <property type="match status" value="1"/>
</dbReference>
<dbReference type="Pfam" id="PF00005">
    <property type="entry name" value="ABC_tran"/>
    <property type="match status" value="1"/>
</dbReference>
<dbReference type="EMBL" id="AUVB01000013">
    <property type="protein sequence ID" value="KGE04969.1"/>
    <property type="molecule type" value="Genomic_DNA"/>
</dbReference>
<dbReference type="InterPro" id="IPR003439">
    <property type="entry name" value="ABC_transporter-like_ATP-bd"/>
</dbReference>
<evidence type="ECO:0000256" key="5">
    <source>
        <dbReference type="ARBA" id="ARBA00037066"/>
    </source>
</evidence>
<dbReference type="SMART" id="SM00382">
    <property type="entry name" value="AAA"/>
    <property type="match status" value="1"/>
</dbReference>
<organism evidence="7 8">
    <name type="scientific">Pseudohaliea rubra DSM 19751</name>
    <dbReference type="NCBI Taxonomy" id="1265313"/>
    <lineage>
        <taxon>Bacteria</taxon>
        <taxon>Pseudomonadati</taxon>
        <taxon>Pseudomonadota</taxon>
        <taxon>Gammaproteobacteria</taxon>
        <taxon>Cellvibrionales</taxon>
        <taxon>Halieaceae</taxon>
        <taxon>Pseudohaliea</taxon>
    </lineage>
</organism>
<dbReference type="PANTHER" id="PTHR42794:SF1">
    <property type="entry name" value="HEMIN IMPORT ATP-BINDING PROTEIN HMUV"/>
    <property type="match status" value="1"/>
</dbReference>
<dbReference type="HOGENOM" id="CLU_000604_1_11_6"/>